<dbReference type="Pfam" id="PF00112">
    <property type="entry name" value="Peptidase_C1"/>
    <property type="match status" value="2"/>
</dbReference>
<evidence type="ECO:0000259" key="4">
    <source>
        <dbReference type="SMART" id="SM00645"/>
    </source>
</evidence>
<dbReference type="InterPro" id="IPR039417">
    <property type="entry name" value="Peptidase_C1A_papain-like"/>
</dbReference>
<dbReference type="InterPro" id="IPR025660">
    <property type="entry name" value="Pept_his_AS"/>
</dbReference>
<dbReference type="InterPro" id="IPR000668">
    <property type="entry name" value="Peptidase_C1A_C"/>
</dbReference>
<reference evidence="6" key="1">
    <citation type="journal article" date="2021" name="bioRxiv">
        <title>Whole Genome Assembly and Annotation of Northern Wild Rice, Zizania palustris L., Supports a Whole Genome Duplication in the Zizania Genus.</title>
        <authorList>
            <person name="Haas M."/>
            <person name="Kono T."/>
            <person name="Macchietto M."/>
            <person name="Millas R."/>
            <person name="McGilp L."/>
            <person name="Shao M."/>
            <person name="Duquette J."/>
            <person name="Hirsch C.N."/>
            <person name="Kimball J."/>
        </authorList>
    </citation>
    <scope>NUCLEOTIDE SEQUENCE</scope>
    <source>
        <tissue evidence="6">Fresh leaf tissue</tissue>
    </source>
</reference>
<evidence type="ECO:0000256" key="1">
    <source>
        <dbReference type="ARBA" id="ARBA00022729"/>
    </source>
</evidence>
<dbReference type="GO" id="GO:0008234">
    <property type="term" value="F:cysteine-type peptidase activity"/>
    <property type="evidence" value="ECO:0007669"/>
    <property type="project" value="InterPro"/>
</dbReference>
<proteinExistence type="predicted"/>
<feature type="domain" description="Cathepsin propeptide inhibitor" evidence="5">
    <location>
        <begin position="111"/>
        <end position="167"/>
    </location>
</feature>
<sequence length="434" mass="46787">MQSKISSDSSGQPSSSCIKRVRVHCPPASPPSRTKNPVKYRPPIAGGMAHRRLLLLAALALALAATAAVASSSSSDFVDSNPIRPVTDRAVSALESTVLAAIGRTRDALRFARFAVRHGKSYSDAAEVRRRFRIFSESLELVRSTHRRGLPYRLGINRFADMGWEEFRASRLGAAQNCSATLAGNHRMLDAAPLPETKDWREDGIVSPVKNQGQCGSCWTFSTTGALEAAYTQATGKSAFEYIKYNGGLDTEDSYPYTAVNGICHYKPENVGVKVLDSINITLGAEDELKNAVGLVRPVSVAFEVINGFRLYKSGVFTSDHCGTSPMDVNHAVLAVGYGVENGVPYWLIKNSWGADWGDNGYFKMEMGKNMCGIATCASYPAPALSREPARVFTRRELAIKITAASGLAPASSGGRALSFPTTTSASPCRRKCD</sequence>
<keyword evidence="1" id="KW-0732">Signal</keyword>
<dbReference type="PROSITE" id="PS00639">
    <property type="entry name" value="THIOL_PROTEASE_HIS"/>
    <property type="match status" value="1"/>
</dbReference>
<dbReference type="InterPro" id="IPR025661">
    <property type="entry name" value="Pept_asp_AS"/>
</dbReference>
<organism evidence="6 7">
    <name type="scientific">Zizania palustris</name>
    <name type="common">Northern wild rice</name>
    <dbReference type="NCBI Taxonomy" id="103762"/>
    <lineage>
        <taxon>Eukaryota</taxon>
        <taxon>Viridiplantae</taxon>
        <taxon>Streptophyta</taxon>
        <taxon>Embryophyta</taxon>
        <taxon>Tracheophyta</taxon>
        <taxon>Spermatophyta</taxon>
        <taxon>Magnoliopsida</taxon>
        <taxon>Liliopsida</taxon>
        <taxon>Poales</taxon>
        <taxon>Poaceae</taxon>
        <taxon>BOP clade</taxon>
        <taxon>Oryzoideae</taxon>
        <taxon>Oryzeae</taxon>
        <taxon>Zizaniinae</taxon>
        <taxon>Zizania</taxon>
    </lineage>
</organism>
<dbReference type="EMBL" id="JAAALK010000960">
    <property type="protein sequence ID" value="KAG8043319.1"/>
    <property type="molecule type" value="Genomic_DNA"/>
</dbReference>
<reference evidence="6" key="2">
    <citation type="submission" date="2021-02" db="EMBL/GenBank/DDBJ databases">
        <authorList>
            <person name="Kimball J.A."/>
            <person name="Haas M.W."/>
            <person name="Macchietto M."/>
            <person name="Kono T."/>
            <person name="Duquette J."/>
            <person name="Shao M."/>
        </authorList>
    </citation>
    <scope>NUCLEOTIDE SEQUENCE</scope>
    <source>
        <tissue evidence="6">Fresh leaf tissue</tissue>
    </source>
</reference>
<comment type="caution">
    <text evidence="6">The sequence shown here is derived from an EMBL/GenBank/DDBJ whole genome shotgun (WGS) entry which is preliminary data.</text>
</comment>
<name>A0A8J5RCT0_ZIZPA</name>
<dbReference type="PANTHER" id="PTHR12411">
    <property type="entry name" value="CYSTEINE PROTEASE FAMILY C1-RELATED"/>
    <property type="match status" value="1"/>
</dbReference>
<feature type="region of interest" description="Disordered" evidence="3">
    <location>
        <begin position="1"/>
        <end position="39"/>
    </location>
</feature>
<dbReference type="OrthoDB" id="10253408at2759"/>
<dbReference type="Proteomes" id="UP000729402">
    <property type="component" value="Unassembled WGS sequence"/>
</dbReference>
<dbReference type="SMART" id="SM00848">
    <property type="entry name" value="Inhibitor_I29"/>
    <property type="match status" value="1"/>
</dbReference>
<dbReference type="SMART" id="SM00645">
    <property type="entry name" value="Pept_C1"/>
    <property type="match status" value="1"/>
</dbReference>
<dbReference type="Pfam" id="PF08246">
    <property type="entry name" value="Inhibitor_I29"/>
    <property type="match status" value="1"/>
</dbReference>
<dbReference type="GO" id="GO:0006508">
    <property type="term" value="P:proteolysis"/>
    <property type="evidence" value="ECO:0007669"/>
    <property type="project" value="InterPro"/>
</dbReference>
<keyword evidence="7" id="KW-1185">Reference proteome</keyword>
<dbReference type="CDD" id="cd02248">
    <property type="entry name" value="Peptidase_C1A"/>
    <property type="match status" value="1"/>
</dbReference>
<feature type="compositionally biased region" description="Low complexity" evidence="3">
    <location>
        <begin position="1"/>
        <end position="16"/>
    </location>
</feature>
<evidence type="ECO:0000256" key="3">
    <source>
        <dbReference type="SAM" id="MobiDB-lite"/>
    </source>
</evidence>
<evidence type="ECO:0000259" key="5">
    <source>
        <dbReference type="SMART" id="SM00848"/>
    </source>
</evidence>
<keyword evidence="2" id="KW-1015">Disulfide bond</keyword>
<dbReference type="PROSITE" id="PS00139">
    <property type="entry name" value="THIOL_PROTEASE_CYS"/>
    <property type="match status" value="1"/>
</dbReference>
<evidence type="ECO:0008006" key="8">
    <source>
        <dbReference type="Google" id="ProtNLM"/>
    </source>
</evidence>
<dbReference type="InterPro" id="IPR013201">
    <property type="entry name" value="Prot_inhib_I29"/>
</dbReference>
<evidence type="ECO:0000256" key="2">
    <source>
        <dbReference type="ARBA" id="ARBA00023157"/>
    </source>
</evidence>
<dbReference type="AlphaFoldDB" id="A0A8J5RCT0"/>
<dbReference type="PROSITE" id="PS00640">
    <property type="entry name" value="THIOL_PROTEASE_ASN"/>
    <property type="match status" value="1"/>
</dbReference>
<protein>
    <recommendedName>
        <fullName evidence="8">Oryzain gamma chain</fullName>
    </recommendedName>
</protein>
<accession>A0A8J5RCT0</accession>
<dbReference type="InterPro" id="IPR000169">
    <property type="entry name" value="Pept_cys_AS"/>
</dbReference>
<gene>
    <name evidence="6" type="ORF">GUJ93_ZPchr2162g18751</name>
</gene>
<evidence type="ECO:0000313" key="7">
    <source>
        <dbReference type="Proteomes" id="UP000729402"/>
    </source>
</evidence>
<feature type="domain" description="Peptidase C1A papain C-terminal" evidence="4">
    <location>
        <begin position="194"/>
        <end position="382"/>
    </location>
</feature>
<dbReference type="InterPro" id="IPR013128">
    <property type="entry name" value="Peptidase_C1A"/>
</dbReference>
<evidence type="ECO:0000313" key="6">
    <source>
        <dbReference type="EMBL" id="KAG8043319.1"/>
    </source>
</evidence>